<dbReference type="EMBL" id="SDMP01000012">
    <property type="protein sequence ID" value="RYR24188.1"/>
    <property type="molecule type" value="Genomic_DNA"/>
</dbReference>
<dbReference type="InterPro" id="IPR011692">
    <property type="entry name" value="Stress_up-reg_Nod19"/>
</dbReference>
<dbReference type="Pfam" id="PF07712">
    <property type="entry name" value="SURNod19"/>
    <property type="match status" value="2"/>
</dbReference>
<organism evidence="1 3">
    <name type="scientific">Arachis hypogaea</name>
    <name type="common">Peanut</name>
    <dbReference type="NCBI Taxonomy" id="3818"/>
    <lineage>
        <taxon>Eukaryota</taxon>
        <taxon>Viridiplantae</taxon>
        <taxon>Streptophyta</taxon>
        <taxon>Embryophyta</taxon>
        <taxon>Tracheophyta</taxon>
        <taxon>Spermatophyta</taxon>
        <taxon>Magnoliopsida</taxon>
        <taxon>eudicotyledons</taxon>
        <taxon>Gunneridae</taxon>
        <taxon>Pentapetalae</taxon>
        <taxon>rosids</taxon>
        <taxon>fabids</taxon>
        <taxon>Fabales</taxon>
        <taxon>Fabaceae</taxon>
        <taxon>Papilionoideae</taxon>
        <taxon>50 kb inversion clade</taxon>
        <taxon>dalbergioids sensu lato</taxon>
        <taxon>Dalbergieae</taxon>
        <taxon>Pterocarpus clade</taxon>
        <taxon>Arachis</taxon>
    </lineage>
</organism>
<name>A0A445ACV7_ARAHY</name>
<dbReference type="PANTHER" id="PTHR33390">
    <property type="entry name" value="STRESS UP-REGULATED NOD 19 PROTEIN"/>
    <property type="match status" value="1"/>
</dbReference>
<gene>
    <name evidence="1" type="ORF">Ahy_B02g057689</name>
    <name evidence="2" type="ORF">Ahy_B02g057693</name>
</gene>
<sequence length="196" mass="23002">MYNRHFKSNDGAYQTYVNSFSWDFRVDVRELAQNYQIHLKWKCDLYNIKSKDLRNTKSIDRNPLSSDYKGGIFYCEKKSQCKLQKEYNKKQKRKIEDSINSENTDKGHYLIKKINIPIKKDGRILCEIKPIFGTEKEAGNEEGYAVGVSSCFPKSSSMKIKDGENLTVEFIHENKYTTGFMGHFYIYLAEHLLQSF</sequence>
<evidence type="ECO:0000313" key="3">
    <source>
        <dbReference type="Proteomes" id="UP000289738"/>
    </source>
</evidence>
<dbReference type="PANTHER" id="PTHR33390:SF1">
    <property type="entry name" value="STRESS UP-REGULATED NOD 19 PROTEIN"/>
    <property type="match status" value="1"/>
</dbReference>
<evidence type="ECO:0000313" key="1">
    <source>
        <dbReference type="EMBL" id="RYR24185.1"/>
    </source>
</evidence>
<reference evidence="1 3" key="1">
    <citation type="submission" date="2019-01" db="EMBL/GenBank/DDBJ databases">
        <title>Sequencing of cultivated peanut Arachis hypogaea provides insights into genome evolution and oil improvement.</title>
        <authorList>
            <person name="Chen X."/>
        </authorList>
    </citation>
    <scope>NUCLEOTIDE SEQUENCE [LARGE SCALE GENOMIC DNA]</scope>
    <source>
        <strain evidence="3">cv. Fuhuasheng</strain>
        <strain evidence="1">GDAAS-fuhuasheng2018</strain>
        <tissue evidence="1">Leaves</tissue>
    </source>
</reference>
<dbReference type="AlphaFoldDB" id="A0A445ACV7"/>
<dbReference type="Proteomes" id="UP000289738">
    <property type="component" value="Chromosome B02"/>
</dbReference>
<dbReference type="STRING" id="3818.A0A445ACV7"/>
<keyword evidence="3" id="KW-1185">Reference proteome</keyword>
<accession>A0A445ACV7</accession>
<comment type="caution">
    <text evidence="1">The sequence shown here is derived from an EMBL/GenBank/DDBJ whole genome shotgun (WGS) entry which is preliminary data.</text>
</comment>
<dbReference type="EMBL" id="SDMP01000012">
    <property type="protein sequence ID" value="RYR24185.1"/>
    <property type="molecule type" value="Genomic_DNA"/>
</dbReference>
<proteinExistence type="predicted"/>
<protein>
    <submittedName>
        <fullName evidence="1">Uncharacterized protein</fullName>
    </submittedName>
</protein>
<evidence type="ECO:0000313" key="2">
    <source>
        <dbReference type="EMBL" id="RYR24188.1"/>
    </source>
</evidence>